<dbReference type="GO" id="GO:0036228">
    <property type="term" value="P:protein localization to nuclear inner membrane"/>
    <property type="evidence" value="ECO:0007669"/>
    <property type="project" value="TreeGrafter"/>
</dbReference>
<evidence type="ECO:0000259" key="5">
    <source>
        <dbReference type="Pfam" id="PF13874"/>
    </source>
</evidence>
<name>A0A8S1F1P1_9PELO</name>
<evidence type="ECO:0000256" key="4">
    <source>
        <dbReference type="SAM" id="MobiDB-lite"/>
    </source>
</evidence>
<dbReference type="PANTHER" id="PTHR13000">
    <property type="entry name" value="NUCLEOPORIN P54"/>
    <property type="match status" value="1"/>
</dbReference>
<dbReference type="PANTHER" id="PTHR13000:SF0">
    <property type="entry name" value="NUCLEOPORIN P54"/>
    <property type="match status" value="1"/>
</dbReference>
<feature type="region of interest" description="Disordered" evidence="4">
    <location>
        <begin position="328"/>
        <end position="392"/>
    </location>
</feature>
<accession>A0A8S1F1P1</accession>
<dbReference type="GO" id="GO:0017056">
    <property type="term" value="F:structural constituent of nuclear pore"/>
    <property type="evidence" value="ECO:0007669"/>
    <property type="project" value="TreeGrafter"/>
</dbReference>
<feature type="compositionally biased region" description="Low complexity" evidence="4">
    <location>
        <begin position="380"/>
        <end position="392"/>
    </location>
</feature>
<dbReference type="Pfam" id="PF13874">
    <property type="entry name" value="Nup54"/>
    <property type="match status" value="1"/>
</dbReference>
<feature type="compositionally biased region" description="Low complexity" evidence="4">
    <location>
        <begin position="1"/>
        <end position="32"/>
    </location>
</feature>
<feature type="compositionally biased region" description="Low complexity" evidence="4">
    <location>
        <begin position="98"/>
        <end position="125"/>
    </location>
</feature>
<feature type="compositionally biased region" description="Basic and acidic residues" evidence="4">
    <location>
        <begin position="126"/>
        <end position="142"/>
    </location>
</feature>
<dbReference type="OrthoDB" id="6162375at2759"/>
<evidence type="ECO:0000256" key="2">
    <source>
        <dbReference type="ARBA" id="ARBA00022448"/>
    </source>
</evidence>
<protein>
    <recommendedName>
        <fullName evidence="5">Nucleoporin Nup54 alpha-helical domain-containing protein</fullName>
    </recommendedName>
</protein>
<dbReference type="InterPro" id="IPR025574">
    <property type="entry name" value="Nucleoporin_FG_rpt"/>
</dbReference>
<proteinExistence type="predicted"/>
<comment type="subcellular location">
    <subcellularLocation>
        <location evidence="1">Nucleus</location>
    </subcellularLocation>
</comment>
<comment type="caution">
    <text evidence="6">The sequence shown here is derived from an EMBL/GenBank/DDBJ whole genome shotgun (WGS) entry which is preliminary data.</text>
</comment>
<dbReference type="AlphaFoldDB" id="A0A8S1F1P1"/>
<feature type="compositionally biased region" description="Polar residues" evidence="4">
    <location>
        <begin position="144"/>
        <end position="165"/>
    </location>
</feature>
<evidence type="ECO:0000256" key="3">
    <source>
        <dbReference type="ARBA" id="ARBA00023242"/>
    </source>
</evidence>
<gene>
    <name evidence="6" type="ORF">CBOVIS_LOCUS8369</name>
</gene>
<evidence type="ECO:0000313" key="7">
    <source>
        <dbReference type="Proteomes" id="UP000494206"/>
    </source>
</evidence>
<keyword evidence="3" id="KW-0539">Nucleus</keyword>
<feature type="domain" description="Nucleoporin Nup54 alpha-helical" evidence="5">
    <location>
        <begin position="587"/>
        <end position="717"/>
    </location>
</feature>
<keyword evidence="2" id="KW-0813">Transport</keyword>
<reference evidence="6 7" key="1">
    <citation type="submission" date="2020-04" db="EMBL/GenBank/DDBJ databases">
        <authorList>
            <person name="Laetsch R D."/>
            <person name="Stevens L."/>
            <person name="Kumar S."/>
            <person name="Blaxter L. M."/>
        </authorList>
    </citation>
    <scope>NUCLEOTIDE SEQUENCE [LARGE SCALE GENOMIC DNA]</scope>
</reference>
<evidence type="ECO:0000256" key="1">
    <source>
        <dbReference type="ARBA" id="ARBA00004123"/>
    </source>
</evidence>
<dbReference type="Pfam" id="PF13634">
    <property type="entry name" value="Nucleoporin_FG"/>
    <property type="match status" value="2"/>
</dbReference>
<organism evidence="6 7">
    <name type="scientific">Caenorhabditis bovis</name>
    <dbReference type="NCBI Taxonomy" id="2654633"/>
    <lineage>
        <taxon>Eukaryota</taxon>
        <taxon>Metazoa</taxon>
        <taxon>Ecdysozoa</taxon>
        <taxon>Nematoda</taxon>
        <taxon>Chromadorea</taxon>
        <taxon>Rhabditida</taxon>
        <taxon>Rhabditina</taxon>
        <taxon>Rhabditomorpha</taxon>
        <taxon>Rhabditoidea</taxon>
        <taxon>Rhabditidae</taxon>
        <taxon>Peloderinae</taxon>
        <taxon>Caenorhabditis</taxon>
    </lineage>
</organism>
<evidence type="ECO:0000313" key="6">
    <source>
        <dbReference type="EMBL" id="CAB3406275.1"/>
    </source>
</evidence>
<dbReference type="GO" id="GO:0006607">
    <property type="term" value="P:NLS-bearing protein import into nucleus"/>
    <property type="evidence" value="ECO:0007669"/>
    <property type="project" value="TreeGrafter"/>
</dbReference>
<sequence length="784" mass="84705">MSLFGSTTGTSGFTFPSTTSAATTSTTSPSLFGSSTPSKPLFGSTTQASSTPSLFGTTTTTQASTPSLFGSTTTKAATGTLFGGSPAGSSLLTKRAGTSTATPSLFGTTTTTSTTPGGSLFGTSTKDFHQSTHASLHEDDAVQRPQTSRMSGQSDKIPPSESTARGGSPRPPAKVALRRRDAVHPTLMPIDDSFGFSSFTPEMSAFLAKSFNNAVEADADIAKALQFSPPPITSMAAGDPGSGIRAVVVEPTPEPPAPKKASSAECLPNKHSVPDVSNPFAAPVIQKPIPPAIQIQSQPAPQVQQQQVHTLVMHGNGGPIPTVIVSAPPPTPTQRPSQLTGMTFSSSTTGGTSLFGSTSTATGSLFSKPATGGGLFGSTQQQQQQQQQVSSQQQVVTNYHPFVKAVAHPQITGTDNDKFIAKLNQAAAALGVGKAPYKENNQIQTFDMTDNFFEKFVGIGYNKISEHTNDEGIVTLAIKYELHEINTEERKAKILEAIANILGNQPNIQVQYAPGTTLRSLPGGFTEIAIIVKEGGFVVEALKLAQVLNDGPKLAQLETQLRVDKKRVLPKVGMSKAQKERYLETVPRGVDEKVWRQAIAENPSPNKMLPVVVRGWEELLERQKAQNAEQKVVKDALTSLFNRIEKVESDHARAQVEMEAIRCRHKQLSYRLVRIMLAQWITQKFSRQIDTDEDQIEARCDTLLAQLNRHNQIQSWIAKFYEVLEKNSGKLREGAEKAYDMSEDDQKYARTFLTEILYIGERLVETNQIQMEDLETIKRTLLGE</sequence>
<feature type="compositionally biased region" description="Low complexity" evidence="4">
    <location>
        <begin position="339"/>
        <end position="367"/>
    </location>
</feature>
<feature type="compositionally biased region" description="Polar residues" evidence="4">
    <location>
        <begin position="33"/>
        <end position="77"/>
    </location>
</feature>
<feature type="region of interest" description="Disordered" evidence="4">
    <location>
        <begin position="1"/>
        <end position="174"/>
    </location>
</feature>
<dbReference type="GO" id="GO:0044613">
    <property type="term" value="C:nuclear pore central transport channel"/>
    <property type="evidence" value="ECO:0007669"/>
    <property type="project" value="TreeGrafter"/>
</dbReference>
<dbReference type="GO" id="GO:0006999">
    <property type="term" value="P:nuclear pore organization"/>
    <property type="evidence" value="ECO:0007669"/>
    <property type="project" value="TreeGrafter"/>
</dbReference>
<dbReference type="Proteomes" id="UP000494206">
    <property type="component" value="Unassembled WGS sequence"/>
</dbReference>
<dbReference type="InterPro" id="IPR024864">
    <property type="entry name" value="Nup54/Nup57/Nup44"/>
</dbReference>
<dbReference type="InterPro" id="IPR025712">
    <property type="entry name" value="Nup54_alpha-helical_dom"/>
</dbReference>
<dbReference type="EMBL" id="CADEPM010000005">
    <property type="protein sequence ID" value="CAB3406275.1"/>
    <property type="molecule type" value="Genomic_DNA"/>
</dbReference>
<keyword evidence="7" id="KW-1185">Reference proteome</keyword>